<reference evidence="3 4" key="1">
    <citation type="submission" date="2019-07" db="EMBL/GenBank/DDBJ databases">
        <title>Full genome sequence of Sphingomonas sp. 4R-6-7(HKS19).</title>
        <authorList>
            <person name="Im W.-T."/>
        </authorList>
    </citation>
    <scope>NUCLEOTIDE SEQUENCE [LARGE SCALE GENOMIC DNA]</scope>
    <source>
        <strain evidence="3 4">HKS19</strain>
    </source>
</reference>
<protein>
    <submittedName>
        <fullName evidence="3">PEP-CTERM sorting domain-containing protein</fullName>
    </submittedName>
</protein>
<keyword evidence="1" id="KW-1133">Transmembrane helix</keyword>
<dbReference type="NCBIfam" id="NF035944">
    <property type="entry name" value="PEPxxWA-CTERM"/>
    <property type="match status" value="1"/>
</dbReference>
<evidence type="ECO:0000259" key="2">
    <source>
        <dbReference type="Pfam" id="PF07589"/>
    </source>
</evidence>
<accession>A0A5B8LLJ6</accession>
<dbReference type="Proteomes" id="UP000315673">
    <property type="component" value="Chromosome"/>
</dbReference>
<proteinExistence type="predicted"/>
<feature type="transmembrane region" description="Helical" evidence="1">
    <location>
        <begin position="47"/>
        <end position="63"/>
    </location>
</feature>
<keyword evidence="1" id="KW-0472">Membrane</keyword>
<dbReference type="EMBL" id="CP042306">
    <property type="protein sequence ID" value="QDZ08976.1"/>
    <property type="molecule type" value="Genomic_DNA"/>
</dbReference>
<sequence>MPSTGYAPENYGFNLWPRIGTGNNNQITDFSPENATLAVITPVPEPATWSLMILGFGAVGGVMRHRRRSPRVRFAY</sequence>
<keyword evidence="1" id="KW-0812">Transmembrane</keyword>
<evidence type="ECO:0000313" key="4">
    <source>
        <dbReference type="Proteomes" id="UP000315673"/>
    </source>
</evidence>
<dbReference type="Pfam" id="PF07589">
    <property type="entry name" value="PEP-CTERM"/>
    <property type="match status" value="1"/>
</dbReference>
<organism evidence="3 4">
    <name type="scientific">Sphingomonas panacisoli</name>
    <dbReference type="NCBI Taxonomy" id="1813879"/>
    <lineage>
        <taxon>Bacteria</taxon>
        <taxon>Pseudomonadati</taxon>
        <taxon>Pseudomonadota</taxon>
        <taxon>Alphaproteobacteria</taxon>
        <taxon>Sphingomonadales</taxon>
        <taxon>Sphingomonadaceae</taxon>
        <taxon>Sphingomonas</taxon>
    </lineage>
</organism>
<evidence type="ECO:0000256" key="1">
    <source>
        <dbReference type="SAM" id="Phobius"/>
    </source>
</evidence>
<name>A0A5B8LLJ6_9SPHN</name>
<gene>
    <name evidence="3" type="ORF">FPZ24_00925</name>
</gene>
<dbReference type="InterPro" id="IPR013424">
    <property type="entry name" value="Ice-binding_C"/>
</dbReference>
<dbReference type="AlphaFoldDB" id="A0A5B8LLJ6"/>
<dbReference type="KEGG" id="spai:FPZ24_00925"/>
<dbReference type="NCBIfam" id="TIGR02595">
    <property type="entry name" value="PEP_CTERM"/>
    <property type="match status" value="1"/>
</dbReference>
<evidence type="ECO:0000313" key="3">
    <source>
        <dbReference type="EMBL" id="QDZ08976.1"/>
    </source>
</evidence>
<keyword evidence="4" id="KW-1185">Reference proteome</keyword>
<dbReference type="OrthoDB" id="8902172at2"/>
<feature type="domain" description="Ice-binding protein C-terminal" evidence="2">
    <location>
        <begin position="42"/>
        <end position="67"/>
    </location>
</feature>